<evidence type="ECO:0000313" key="4">
    <source>
        <dbReference type="Proteomes" id="UP001059893"/>
    </source>
</evidence>
<gene>
    <name evidence="3" type="ORF">MCOR33_006606</name>
</gene>
<sequence length="732" mass="82643">MEGSNDVAVLLPSPPSSLDCATCRNIEKLFYDPDNADTVNLGSFKNALSDPCAGHKSLVQAFVGNCRESYIKTESEDMGLHPGRGNRSVQIVRSVSNAGAYWSLLLGNIASQQNHPGTGRILDPDWVDLEILRRWKHDCLTLHGKTCHNPMKMWHVRPAWLIDVKKRCLVQGDQPGAFVALSYTYGEYRGMNIDAGMLAALQEPMALDKPEIAQLVPPIIDHAIYLTSFIGELYLWADSLCVPHHDPEATQKELKMMGAIYASAIVTIVAADDDAKVGIRGLRGVSKSRQMQQKVFQFGNEQLMVRNTGIFSLSGWLPYYDRGWTFQEFMMSSRQIIFNHKEIHWQCSCSVWHEELVYGAEVDKYINPRLNLILSGFPDLSALTHTICEYNTKTLRDEEDALPGVSGLLSVLSRSFRGGFLYGTPIMFFDRMLGWNPLWTHVNLQRRTRSKRPSDKRLTPSGLPSWSWIGWRGLVSGADSEAMGINNRLPQIEETIPITEWYTGPSPKTPSSERQRIMSTWFENRESSKDPSKPLPPGWTRHDAPKTGNFREEPFLHPDGCDRFIYKHHAMPLDRDAYEGWYYPFPVAEINDTTLPCMPEQTEYLFCDTIKVTLWGRQAGDGNAASLVNSQGKVVGALGLHNEDFLAQFPSGPSTESLGLQVDLVAIYKSRTYKRTWNDNEERYGLPITKQDDYVVLWVEWIDGVAYRLACGQVEAEAWDDLPHENISLVLG</sequence>
<feature type="compositionally biased region" description="Basic and acidic residues" evidence="1">
    <location>
        <begin position="540"/>
        <end position="551"/>
    </location>
</feature>
<feature type="domain" description="Heterokaryon incompatibility" evidence="2">
    <location>
        <begin position="178"/>
        <end position="328"/>
    </location>
</feature>
<dbReference type="EMBL" id="JABSND010000123">
    <property type="protein sequence ID" value="KAI6296894.1"/>
    <property type="molecule type" value="Genomic_DNA"/>
</dbReference>
<proteinExistence type="predicted"/>
<organism evidence="3 4">
    <name type="scientific">Pyricularia grisea</name>
    <name type="common">Crabgrass-specific blast fungus</name>
    <name type="synonym">Magnaporthe grisea</name>
    <dbReference type="NCBI Taxonomy" id="148305"/>
    <lineage>
        <taxon>Eukaryota</taxon>
        <taxon>Fungi</taxon>
        <taxon>Dikarya</taxon>
        <taxon>Ascomycota</taxon>
        <taxon>Pezizomycotina</taxon>
        <taxon>Sordariomycetes</taxon>
        <taxon>Sordariomycetidae</taxon>
        <taxon>Magnaporthales</taxon>
        <taxon>Pyriculariaceae</taxon>
        <taxon>Pyricularia</taxon>
    </lineage>
</organism>
<accession>A0ABQ8NGX5</accession>
<evidence type="ECO:0000256" key="1">
    <source>
        <dbReference type="SAM" id="MobiDB-lite"/>
    </source>
</evidence>
<evidence type="ECO:0000313" key="3">
    <source>
        <dbReference type="EMBL" id="KAI6296894.1"/>
    </source>
</evidence>
<dbReference type="InterPro" id="IPR010730">
    <property type="entry name" value="HET"/>
</dbReference>
<protein>
    <recommendedName>
        <fullName evidence="2">Heterokaryon incompatibility domain-containing protein</fullName>
    </recommendedName>
</protein>
<feature type="region of interest" description="Disordered" evidence="1">
    <location>
        <begin position="523"/>
        <end position="551"/>
    </location>
</feature>
<reference evidence="3" key="1">
    <citation type="submission" date="2021-01" db="EMBL/GenBank/DDBJ databases">
        <title>Deciphering the adaptive evolutionary patterns associated with biogeogrpahic diversity in the finger millet blast pathogen Magnaporthe oryzae in Eastern Africa.</title>
        <authorList>
            <person name="Onyema G."/>
            <person name="Shittu T.A."/>
            <person name="Dodsworth S."/>
            <person name="Devilliers S."/>
            <person name="Muthumeenakshi S."/>
            <person name="Sreenivasaprasad S."/>
        </authorList>
    </citation>
    <scope>NUCLEOTIDE SEQUENCE</scope>
    <source>
        <strain evidence="3">D15/s37</strain>
    </source>
</reference>
<feature type="compositionally biased region" description="Basic and acidic residues" evidence="1">
    <location>
        <begin position="523"/>
        <end position="532"/>
    </location>
</feature>
<dbReference type="PANTHER" id="PTHR33112">
    <property type="entry name" value="DOMAIN PROTEIN, PUTATIVE-RELATED"/>
    <property type="match status" value="1"/>
</dbReference>
<dbReference type="Proteomes" id="UP001059893">
    <property type="component" value="Unassembled WGS sequence"/>
</dbReference>
<dbReference type="Pfam" id="PF06985">
    <property type="entry name" value="HET"/>
    <property type="match status" value="1"/>
</dbReference>
<evidence type="ECO:0000259" key="2">
    <source>
        <dbReference type="Pfam" id="PF06985"/>
    </source>
</evidence>
<name>A0ABQ8NGX5_PYRGI</name>
<keyword evidence="4" id="KW-1185">Reference proteome</keyword>
<comment type="caution">
    <text evidence="3">The sequence shown here is derived from an EMBL/GenBank/DDBJ whole genome shotgun (WGS) entry which is preliminary data.</text>
</comment>
<dbReference type="PANTHER" id="PTHR33112:SF1">
    <property type="entry name" value="HETEROKARYON INCOMPATIBILITY DOMAIN-CONTAINING PROTEIN"/>
    <property type="match status" value="1"/>
</dbReference>